<protein>
    <submittedName>
        <fullName evidence="2">Uu.00g075700.m01.CDS01</fullName>
    </submittedName>
</protein>
<evidence type="ECO:0000313" key="2">
    <source>
        <dbReference type="EMBL" id="CAJ2511945.1"/>
    </source>
</evidence>
<dbReference type="EMBL" id="CAUWAG010000018">
    <property type="protein sequence ID" value="CAJ2511945.1"/>
    <property type="molecule type" value="Genomic_DNA"/>
</dbReference>
<keyword evidence="3" id="KW-1185">Reference proteome</keyword>
<evidence type="ECO:0000256" key="1">
    <source>
        <dbReference type="SAM" id="MobiDB-lite"/>
    </source>
</evidence>
<sequence length="355" mass="39639">MSRREVDEIRQYFDREPDRFQWVDPVAAGGYGVCIRLNELIQTNAAGIWRNFVVKRAIADGQPSLEAEIGRVRRLQGAVHVVRQLAIRDSPLDKALVRLRSPPGSPSPPSTPSSTTSDYMHSPPSEFRDPGEPPGFYGPYLVLEYIANGTLSDFIEKVAAENTPLPNRLLWRLFLCLLVGDLIAQHDEHQLSPVLKIIYFGLSKGQLETEGGLKVKGTEQNLRSIGMWVVKIMQYLISVENFGLDVGETKSFVKKIDKDNTVSVETYAAAMLPDTTPATMPFPWLDGELRELICECLAVDQAHQPTLQRLLTDISTAFTARNAFAYFGRDPIQAVKESDVWIIALVQRLIFGAPT</sequence>
<feature type="region of interest" description="Disordered" evidence="1">
    <location>
        <begin position="97"/>
        <end position="132"/>
    </location>
</feature>
<dbReference type="Proteomes" id="UP001295740">
    <property type="component" value="Unassembled WGS sequence"/>
</dbReference>
<organism evidence="2 3">
    <name type="scientific">Anthostomella pinea</name>
    <dbReference type="NCBI Taxonomy" id="933095"/>
    <lineage>
        <taxon>Eukaryota</taxon>
        <taxon>Fungi</taxon>
        <taxon>Dikarya</taxon>
        <taxon>Ascomycota</taxon>
        <taxon>Pezizomycotina</taxon>
        <taxon>Sordariomycetes</taxon>
        <taxon>Xylariomycetidae</taxon>
        <taxon>Xylariales</taxon>
        <taxon>Xylariaceae</taxon>
        <taxon>Anthostomella</taxon>
    </lineage>
</organism>
<comment type="caution">
    <text evidence="2">The sequence shown here is derived from an EMBL/GenBank/DDBJ whole genome shotgun (WGS) entry which is preliminary data.</text>
</comment>
<dbReference type="InterPro" id="IPR011009">
    <property type="entry name" value="Kinase-like_dom_sf"/>
</dbReference>
<dbReference type="AlphaFoldDB" id="A0AAI8YP76"/>
<accession>A0AAI8YP76</accession>
<proteinExistence type="predicted"/>
<name>A0AAI8YP76_9PEZI</name>
<dbReference type="SUPFAM" id="SSF56112">
    <property type="entry name" value="Protein kinase-like (PK-like)"/>
    <property type="match status" value="1"/>
</dbReference>
<evidence type="ECO:0000313" key="3">
    <source>
        <dbReference type="Proteomes" id="UP001295740"/>
    </source>
</evidence>
<reference evidence="2" key="1">
    <citation type="submission" date="2023-10" db="EMBL/GenBank/DDBJ databases">
        <authorList>
            <person name="Hackl T."/>
        </authorList>
    </citation>
    <scope>NUCLEOTIDE SEQUENCE</scope>
</reference>
<gene>
    <name evidence="2" type="ORF">KHLLAP_LOCUS12413</name>
</gene>